<dbReference type="NCBIfam" id="NF005927">
    <property type="entry name" value="PRK07942.1"/>
    <property type="match status" value="1"/>
</dbReference>
<keyword evidence="6" id="KW-1185">Reference proteome</keyword>
<dbReference type="GO" id="GO:0003887">
    <property type="term" value="F:DNA-directed DNA polymerase activity"/>
    <property type="evidence" value="ECO:0007669"/>
    <property type="project" value="UniProtKB-EC"/>
</dbReference>
<dbReference type="SUPFAM" id="SSF53098">
    <property type="entry name" value="Ribonuclease H-like"/>
    <property type="match status" value="1"/>
</dbReference>
<proteinExistence type="predicted"/>
<keyword evidence="3" id="KW-0269">Exonuclease</keyword>
<dbReference type="PANTHER" id="PTHR30231">
    <property type="entry name" value="DNA POLYMERASE III SUBUNIT EPSILON"/>
    <property type="match status" value="1"/>
</dbReference>
<reference evidence="5 6" key="1">
    <citation type="submission" date="2023-07" db="EMBL/GenBank/DDBJ databases">
        <title>Sequencing the genomes of 1000 actinobacteria strains.</title>
        <authorList>
            <person name="Klenk H.-P."/>
        </authorList>
    </citation>
    <scope>NUCLEOTIDE SEQUENCE [LARGE SCALE GENOMIC DNA]</scope>
    <source>
        <strain evidence="5 6">DSM 15539</strain>
    </source>
</reference>
<dbReference type="PANTHER" id="PTHR30231:SF4">
    <property type="entry name" value="PROTEIN NEN2"/>
    <property type="match status" value="1"/>
</dbReference>
<feature type="domain" description="Exonuclease" evidence="4">
    <location>
        <begin position="11"/>
        <end position="191"/>
    </location>
</feature>
<comment type="caution">
    <text evidence="5">The sequence shown here is derived from an EMBL/GenBank/DDBJ whole genome shotgun (WGS) entry which is preliminary data.</text>
</comment>
<sequence>MKRAVMWSNRGLVGFDTETTGINPLTDRLVTASVIVVDEQGTHKHYWLADPGIEIPERAVQVHGISTQKAQTEGRPVAEVLEEVASLLSMHLRENHPIVAFNAGYDLTLLENELRRHDLPTLAARIGQEIAPVLDPFLLDKYLDKWRKGKRKLENVAMHYQVWADDAFHNAEADVLATLRVLGAMIEKYSGNTEGKDIAAMDLADLMRIQGEVHAESEAYFRNLAIKNGRAPANISGWPISREL</sequence>
<keyword evidence="5" id="KW-0548">Nucleotidyltransferase</keyword>
<dbReference type="Pfam" id="PF00929">
    <property type="entry name" value="RNase_T"/>
    <property type="match status" value="1"/>
</dbReference>
<dbReference type="RefSeq" id="WP_309957333.1">
    <property type="nucleotide sequence ID" value="NZ_JAVDUJ010000001.1"/>
</dbReference>
<keyword evidence="5" id="KW-0808">Transferase</keyword>
<dbReference type="EC" id="2.7.7.7" evidence="5"/>
<dbReference type="InterPro" id="IPR012337">
    <property type="entry name" value="RNaseH-like_sf"/>
</dbReference>
<dbReference type="Proteomes" id="UP001266099">
    <property type="component" value="Unassembled WGS sequence"/>
</dbReference>
<evidence type="ECO:0000313" key="5">
    <source>
        <dbReference type="EMBL" id="MDR6940106.1"/>
    </source>
</evidence>
<evidence type="ECO:0000256" key="3">
    <source>
        <dbReference type="ARBA" id="ARBA00022839"/>
    </source>
</evidence>
<evidence type="ECO:0000313" key="6">
    <source>
        <dbReference type="Proteomes" id="UP001266099"/>
    </source>
</evidence>
<dbReference type="SMART" id="SM00479">
    <property type="entry name" value="EXOIII"/>
    <property type="match status" value="1"/>
</dbReference>
<keyword evidence="1" id="KW-0540">Nuclease</keyword>
<keyword evidence="2" id="KW-0378">Hydrolase</keyword>
<organism evidence="5 6">
    <name type="scientific">Arcanobacterium hippocoleae</name>
    <dbReference type="NCBI Taxonomy" id="149017"/>
    <lineage>
        <taxon>Bacteria</taxon>
        <taxon>Bacillati</taxon>
        <taxon>Actinomycetota</taxon>
        <taxon>Actinomycetes</taxon>
        <taxon>Actinomycetales</taxon>
        <taxon>Actinomycetaceae</taxon>
        <taxon>Arcanobacterium</taxon>
    </lineage>
</organism>
<dbReference type="CDD" id="cd06127">
    <property type="entry name" value="DEDDh"/>
    <property type="match status" value="1"/>
</dbReference>
<accession>A0ABU1T4B7</accession>
<dbReference type="InterPro" id="IPR036397">
    <property type="entry name" value="RNaseH_sf"/>
</dbReference>
<dbReference type="InterPro" id="IPR013520">
    <property type="entry name" value="Ribonucl_H"/>
</dbReference>
<dbReference type="Gene3D" id="3.30.420.10">
    <property type="entry name" value="Ribonuclease H-like superfamily/Ribonuclease H"/>
    <property type="match status" value="1"/>
</dbReference>
<protein>
    <submittedName>
        <fullName evidence="5">DNA polymerase-3 subunit epsilon</fullName>
        <ecNumber evidence="5">2.7.7.7</ecNumber>
    </submittedName>
</protein>
<gene>
    <name evidence="5" type="ORF">J2S36_001649</name>
</gene>
<evidence type="ECO:0000256" key="1">
    <source>
        <dbReference type="ARBA" id="ARBA00022722"/>
    </source>
</evidence>
<evidence type="ECO:0000256" key="2">
    <source>
        <dbReference type="ARBA" id="ARBA00022801"/>
    </source>
</evidence>
<dbReference type="EMBL" id="JAVDUJ010000001">
    <property type="protein sequence ID" value="MDR6940106.1"/>
    <property type="molecule type" value="Genomic_DNA"/>
</dbReference>
<evidence type="ECO:0000259" key="4">
    <source>
        <dbReference type="SMART" id="SM00479"/>
    </source>
</evidence>
<name>A0ABU1T4B7_9ACTO</name>